<evidence type="ECO:0000313" key="3">
    <source>
        <dbReference type="Proteomes" id="UP000295210"/>
    </source>
</evidence>
<keyword evidence="3" id="KW-1185">Reference proteome</keyword>
<organism evidence="2 3">
    <name type="scientific">Acidipila rosea</name>
    <dbReference type="NCBI Taxonomy" id="768535"/>
    <lineage>
        <taxon>Bacteria</taxon>
        <taxon>Pseudomonadati</taxon>
        <taxon>Acidobacteriota</taxon>
        <taxon>Terriglobia</taxon>
        <taxon>Terriglobales</taxon>
        <taxon>Acidobacteriaceae</taxon>
        <taxon>Acidipila</taxon>
    </lineage>
</organism>
<feature type="chain" id="PRO_5020506719" description="Opacity protein-like surface antigen" evidence="1">
    <location>
        <begin position="28"/>
        <end position="221"/>
    </location>
</feature>
<gene>
    <name evidence="2" type="ORF">C7378_2256</name>
</gene>
<evidence type="ECO:0000313" key="2">
    <source>
        <dbReference type="EMBL" id="TCK72669.1"/>
    </source>
</evidence>
<keyword evidence="1" id="KW-0732">Signal</keyword>
<dbReference type="RefSeq" id="WP_131996327.1">
    <property type="nucleotide sequence ID" value="NZ_SMGK01000003.1"/>
</dbReference>
<accession>A0A4R1L8J2</accession>
<sequence>MISAFRTLRAAIACSVLLAASSAPIFAQVTATAPIATVPQYNERWDVYGGFSYAHFNPGAGEGSTLAATNLFGWNGDANLWFSPLFAIEASARGYYGNIPLPPNRYVTGNPPMSENLFLFGPDFRFIRKQNYAAGFHTLIGAAYGSFDKGFPPGIQPQIIGVYNNKLAFGSAVGAWYDHNLSPKWSVRITTDWQPTHYGLSWQNEFAGTAGIVYKLGSLKK</sequence>
<feature type="signal peptide" evidence="1">
    <location>
        <begin position="1"/>
        <end position="27"/>
    </location>
</feature>
<evidence type="ECO:0000256" key="1">
    <source>
        <dbReference type="SAM" id="SignalP"/>
    </source>
</evidence>
<dbReference type="EMBL" id="SMGK01000003">
    <property type="protein sequence ID" value="TCK72669.1"/>
    <property type="molecule type" value="Genomic_DNA"/>
</dbReference>
<comment type="caution">
    <text evidence="2">The sequence shown here is derived from an EMBL/GenBank/DDBJ whole genome shotgun (WGS) entry which is preliminary data.</text>
</comment>
<proteinExistence type="predicted"/>
<evidence type="ECO:0008006" key="4">
    <source>
        <dbReference type="Google" id="ProtNLM"/>
    </source>
</evidence>
<dbReference type="OrthoDB" id="117995at2"/>
<name>A0A4R1L8J2_9BACT</name>
<protein>
    <recommendedName>
        <fullName evidence="4">Opacity protein-like surface antigen</fullName>
    </recommendedName>
</protein>
<dbReference type="Proteomes" id="UP000295210">
    <property type="component" value="Unassembled WGS sequence"/>
</dbReference>
<reference evidence="2 3" key="1">
    <citation type="submission" date="2019-03" db="EMBL/GenBank/DDBJ databases">
        <title>Genomic Encyclopedia of Type Strains, Phase IV (KMG-IV): sequencing the most valuable type-strain genomes for metagenomic binning, comparative biology and taxonomic classification.</title>
        <authorList>
            <person name="Goeker M."/>
        </authorList>
    </citation>
    <scope>NUCLEOTIDE SEQUENCE [LARGE SCALE GENOMIC DNA]</scope>
    <source>
        <strain evidence="2 3">DSM 103428</strain>
    </source>
</reference>
<dbReference type="AlphaFoldDB" id="A0A4R1L8J2"/>